<keyword evidence="2" id="KW-1185">Reference proteome</keyword>
<accession>A0ABY1PWC8</accession>
<sequence>MQRSKTITRLMMFVIMGIASLTICVVACQGQGFHHPSVLSSHYGNVIVSADEVGDLCIADVQQFEVTDPACGPKFAVIVSNNSTRCVADFHVTVAATLGRLFPHSPQSTVKVGKIQPGEALQVEVTLPIEALAMGNRNGQVIGFQRVIVAIDSFDELFETDEGNNVKSFKACDIAFVAAVVPVEEAPGQIVPNAITPAAGISPAHGNLAPAAAAESGSEGTLASVSSQAPLVATPSNTSEDSLLKAVEQFSVGQFDDAAPAAE</sequence>
<proteinExistence type="predicted"/>
<evidence type="ECO:0000313" key="2">
    <source>
        <dbReference type="Proteomes" id="UP001158067"/>
    </source>
</evidence>
<protein>
    <submittedName>
        <fullName evidence="1">Uncharacterized protein</fullName>
    </submittedName>
</protein>
<organism evidence="1 2">
    <name type="scientific">Neorhodopirellula lusitana</name>
    <dbReference type="NCBI Taxonomy" id="445327"/>
    <lineage>
        <taxon>Bacteria</taxon>
        <taxon>Pseudomonadati</taxon>
        <taxon>Planctomycetota</taxon>
        <taxon>Planctomycetia</taxon>
        <taxon>Pirellulales</taxon>
        <taxon>Pirellulaceae</taxon>
        <taxon>Neorhodopirellula</taxon>
    </lineage>
</organism>
<dbReference type="RefSeq" id="WP_283432025.1">
    <property type="nucleotide sequence ID" value="NZ_FXUG01000003.1"/>
</dbReference>
<gene>
    <name evidence="1" type="ORF">SAMN06265222_103231</name>
</gene>
<comment type="caution">
    <text evidence="1">The sequence shown here is derived from an EMBL/GenBank/DDBJ whole genome shotgun (WGS) entry which is preliminary data.</text>
</comment>
<dbReference type="InterPro" id="IPR013783">
    <property type="entry name" value="Ig-like_fold"/>
</dbReference>
<dbReference type="Gene3D" id="2.60.40.10">
    <property type="entry name" value="Immunoglobulins"/>
    <property type="match status" value="1"/>
</dbReference>
<reference evidence="1 2" key="1">
    <citation type="submission" date="2017-05" db="EMBL/GenBank/DDBJ databases">
        <authorList>
            <person name="Varghese N."/>
            <person name="Submissions S."/>
        </authorList>
    </citation>
    <scope>NUCLEOTIDE SEQUENCE [LARGE SCALE GENOMIC DNA]</scope>
    <source>
        <strain evidence="1 2">DSM 25457</strain>
    </source>
</reference>
<evidence type="ECO:0000313" key="1">
    <source>
        <dbReference type="EMBL" id="SMP51152.1"/>
    </source>
</evidence>
<name>A0ABY1PWC8_9BACT</name>
<dbReference type="EMBL" id="FXUG01000003">
    <property type="protein sequence ID" value="SMP51152.1"/>
    <property type="molecule type" value="Genomic_DNA"/>
</dbReference>
<dbReference type="Proteomes" id="UP001158067">
    <property type="component" value="Unassembled WGS sequence"/>
</dbReference>